<sequence length="447" mass="48130">MNKFDRVVIGAGFSGLLAAFRAVGRGETVAVFDSATSAGGLIQQVEMPINKGSIKVDSGAESFSIAGAGFERLVNDLGVGDKVAYPSRNDARIVNSSEQKYKIPHGYFGIPASLNDVELDEIISKAALDLARKLDSVSPPKSDELAAMTIAQLVELRLGSEFVDKLVDPVIAGIHGSSARDLNVRATLPALIASFQETGSLTEAASALRGNVDRPGSAVAGYEGGVFRLVEEMTNRLKQMGVHFEFDRVVSDLDEFSNQKITLATSLVAAQKLFKLPSDDSLEAQVDSTLVIASVESNQLNGLPLGSGALVSASSGYMTKATTHLNAKWKWISNDLASNEHLIRFSLGRARRESAIGVADEELFERVRLEASDIYGVSDIRFKSMRTVRWPSALYRPSEEVKNFSAQLQTHAENLGVEVCGSFISGNGLLGIIRDHHERMGNESVKI</sequence>
<reference evidence="2 3" key="1">
    <citation type="journal article" date="2016" name="Biochim. Biophys. Acta">
        <title>Photochemical characterization of actinorhodopsin and its functional existence in the natural host.</title>
        <authorList>
            <person name="Nakamura S."/>
            <person name="Kikukawa T."/>
            <person name="Tamogami J."/>
            <person name="Kamiya M."/>
            <person name="Aizawa T."/>
            <person name="Hahn M.W."/>
            <person name="Ihara K."/>
            <person name="Kamo N."/>
            <person name="Demura M."/>
        </authorList>
    </citation>
    <scope>NUCLEOTIDE SEQUENCE [LARGE SCALE GENOMIC DNA]</scope>
    <source>
        <strain evidence="2 3">MWH-Dar1</strain>
    </source>
</reference>
<dbReference type="Gene3D" id="1.10.3110.10">
    <property type="entry name" value="protoporphyrinogen ix oxidase, domain 3"/>
    <property type="match status" value="1"/>
</dbReference>
<dbReference type="SUPFAM" id="SSF51905">
    <property type="entry name" value="FAD/NAD(P)-binding domain"/>
    <property type="match status" value="1"/>
</dbReference>
<feature type="domain" description="Amine oxidase" evidence="1">
    <location>
        <begin position="13"/>
        <end position="265"/>
    </location>
</feature>
<gene>
    <name evidence="2" type="ORF">A4Z71_06500</name>
</gene>
<dbReference type="AlphaFoldDB" id="A0A1D9E0L4"/>
<dbReference type="PANTHER" id="PTHR42923:SF3">
    <property type="entry name" value="PROTOPORPHYRINOGEN OXIDASE"/>
    <property type="match status" value="1"/>
</dbReference>
<dbReference type="InterPro" id="IPR036188">
    <property type="entry name" value="FAD/NAD-bd_sf"/>
</dbReference>
<dbReference type="PANTHER" id="PTHR42923">
    <property type="entry name" value="PROTOPORPHYRINOGEN OXIDASE"/>
    <property type="match status" value="1"/>
</dbReference>
<dbReference type="GO" id="GO:0016491">
    <property type="term" value="F:oxidoreductase activity"/>
    <property type="evidence" value="ECO:0007669"/>
    <property type="project" value="InterPro"/>
</dbReference>
<accession>A0A1D9E0L4</accession>
<dbReference type="Pfam" id="PF01593">
    <property type="entry name" value="Amino_oxidase"/>
    <property type="match status" value="1"/>
</dbReference>
<dbReference type="SUPFAM" id="SSF54373">
    <property type="entry name" value="FAD-linked reductases, C-terminal domain"/>
    <property type="match status" value="1"/>
</dbReference>
<dbReference type="Gene3D" id="3.50.50.60">
    <property type="entry name" value="FAD/NAD(P)-binding domain"/>
    <property type="match status" value="1"/>
</dbReference>
<evidence type="ECO:0000313" key="2">
    <source>
        <dbReference type="EMBL" id="AOY56586.1"/>
    </source>
</evidence>
<proteinExistence type="predicted"/>
<organism evidence="2 3">
    <name type="scientific">Candidatus Rhodoluna planktonica</name>
    <dbReference type="NCBI Taxonomy" id="535712"/>
    <lineage>
        <taxon>Bacteria</taxon>
        <taxon>Bacillati</taxon>
        <taxon>Actinomycetota</taxon>
        <taxon>Actinomycetes</taxon>
        <taxon>Micrococcales</taxon>
        <taxon>Microbacteriaceae</taxon>
        <taxon>Luna cluster</taxon>
        <taxon>Luna-1 subcluster</taxon>
        <taxon>Rhodoluna</taxon>
    </lineage>
</organism>
<evidence type="ECO:0000313" key="3">
    <source>
        <dbReference type="Proteomes" id="UP000243784"/>
    </source>
</evidence>
<dbReference type="EMBL" id="CP015208">
    <property type="protein sequence ID" value="AOY56586.1"/>
    <property type="molecule type" value="Genomic_DNA"/>
</dbReference>
<dbReference type="Proteomes" id="UP000243784">
    <property type="component" value="Chromosome"/>
</dbReference>
<dbReference type="KEGG" id="rpla:A4Z71_06500"/>
<dbReference type="InterPro" id="IPR050464">
    <property type="entry name" value="Zeta_carotene_desat/Oxidored"/>
</dbReference>
<dbReference type="STRING" id="535712.A4Z71_06500"/>
<dbReference type="Gene3D" id="3.90.660.20">
    <property type="entry name" value="Protoporphyrinogen oxidase, mitochondrial, domain 2"/>
    <property type="match status" value="1"/>
</dbReference>
<name>A0A1D9E0L4_9MICO</name>
<dbReference type="OrthoDB" id="3450553at2"/>
<protein>
    <recommendedName>
        <fullName evidence="1">Amine oxidase domain-containing protein</fullName>
    </recommendedName>
</protein>
<dbReference type="InterPro" id="IPR002937">
    <property type="entry name" value="Amino_oxidase"/>
</dbReference>
<dbReference type="RefSeq" id="WP_070955084.1">
    <property type="nucleotide sequence ID" value="NZ_CP015208.1"/>
</dbReference>
<evidence type="ECO:0000259" key="1">
    <source>
        <dbReference type="Pfam" id="PF01593"/>
    </source>
</evidence>
<keyword evidence="3" id="KW-1185">Reference proteome</keyword>